<keyword evidence="8" id="KW-1185">Reference proteome</keyword>
<evidence type="ECO:0000256" key="4">
    <source>
        <dbReference type="ARBA" id="ARBA00022833"/>
    </source>
</evidence>
<dbReference type="GO" id="GO:0046872">
    <property type="term" value="F:metal ion binding"/>
    <property type="evidence" value="ECO:0007669"/>
    <property type="project" value="UniProtKB-KW"/>
</dbReference>
<dbReference type="STRING" id="1423778.FC70_GL000278"/>
<evidence type="ECO:0000256" key="5">
    <source>
        <dbReference type="ARBA" id="ARBA00022880"/>
    </source>
</evidence>
<dbReference type="EMBL" id="AZFE01000003">
    <property type="protein sequence ID" value="KRL57807.1"/>
    <property type="molecule type" value="Genomic_DNA"/>
</dbReference>
<dbReference type="OrthoDB" id="2112130at2"/>
<feature type="coiled-coil region" evidence="6">
    <location>
        <begin position="21"/>
        <end position="48"/>
    </location>
</feature>
<sequence length="112" mass="13331">MAERIDKREVYDRFANVTKQTQELLDSMEQLKLDMTEILEENAELSVENEHLHTVIKEFKGENNEDDSLSMPRQNLQKIYEQGFHVCNEYYGKRLDYNESCTFCLDVIFGRQ</sequence>
<dbReference type="PIRSF" id="PIRSF021439">
    <property type="entry name" value="DUF972"/>
    <property type="match status" value="1"/>
</dbReference>
<proteinExistence type="predicted"/>
<evidence type="ECO:0000256" key="1">
    <source>
        <dbReference type="ARBA" id="ARBA00022490"/>
    </source>
</evidence>
<evidence type="ECO:0008006" key="9">
    <source>
        <dbReference type="Google" id="ProtNLM"/>
    </source>
</evidence>
<organism evidence="7 8">
    <name type="scientific">Paucilactobacillus oligofermentans DSM 15707 = LMG 22743</name>
    <dbReference type="NCBI Taxonomy" id="1423778"/>
    <lineage>
        <taxon>Bacteria</taxon>
        <taxon>Bacillati</taxon>
        <taxon>Bacillota</taxon>
        <taxon>Bacilli</taxon>
        <taxon>Lactobacillales</taxon>
        <taxon>Lactobacillaceae</taxon>
        <taxon>Paucilactobacillus</taxon>
    </lineage>
</organism>
<keyword evidence="2" id="KW-0235">DNA replication</keyword>
<keyword evidence="4" id="KW-0862">Zinc</keyword>
<evidence type="ECO:0000256" key="6">
    <source>
        <dbReference type="SAM" id="Coils"/>
    </source>
</evidence>
<dbReference type="GO" id="GO:0006260">
    <property type="term" value="P:DNA replication"/>
    <property type="evidence" value="ECO:0007669"/>
    <property type="project" value="UniProtKB-KW"/>
</dbReference>
<evidence type="ECO:0000256" key="3">
    <source>
        <dbReference type="ARBA" id="ARBA00022723"/>
    </source>
</evidence>
<accession>A0A0R1RL87</accession>
<keyword evidence="6" id="KW-0175">Coiled coil</keyword>
<protein>
    <recommendedName>
        <fullName evidence="9">Initiation-control protein YabA</fullName>
    </recommendedName>
</protein>
<dbReference type="Pfam" id="PF06156">
    <property type="entry name" value="YabA"/>
    <property type="match status" value="1"/>
</dbReference>
<dbReference type="Proteomes" id="UP000051697">
    <property type="component" value="Unassembled WGS sequence"/>
</dbReference>
<evidence type="ECO:0000256" key="2">
    <source>
        <dbReference type="ARBA" id="ARBA00022705"/>
    </source>
</evidence>
<evidence type="ECO:0000313" key="7">
    <source>
        <dbReference type="EMBL" id="KRL57807.1"/>
    </source>
</evidence>
<dbReference type="KEGG" id="lol:LACOL_1415"/>
<reference evidence="7 8" key="1">
    <citation type="journal article" date="2015" name="Genome Announc.">
        <title>Expanding the biotechnology potential of lactobacilli through comparative genomics of 213 strains and associated genera.</title>
        <authorList>
            <person name="Sun Z."/>
            <person name="Harris H.M."/>
            <person name="McCann A."/>
            <person name="Guo C."/>
            <person name="Argimon S."/>
            <person name="Zhang W."/>
            <person name="Yang X."/>
            <person name="Jeffery I.B."/>
            <person name="Cooney J.C."/>
            <person name="Kagawa T.F."/>
            <person name="Liu W."/>
            <person name="Song Y."/>
            <person name="Salvetti E."/>
            <person name="Wrobel A."/>
            <person name="Rasinkangas P."/>
            <person name="Parkhill J."/>
            <person name="Rea M.C."/>
            <person name="O'Sullivan O."/>
            <person name="Ritari J."/>
            <person name="Douillard F.P."/>
            <person name="Paul Ross R."/>
            <person name="Yang R."/>
            <person name="Briner A.E."/>
            <person name="Felis G.E."/>
            <person name="de Vos W.M."/>
            <person name="Barrangou R."/>
            <person name="Klaenhammer T.R."/>
            <person name="Caufield P.W."/>
            <person name="Cui Y."/>
            <person name="Zhang H."/>
            <person name="O'Toole P.W."/>
        </authorList>
    </citation>
    <scope>NUCLEOTIDE SEQUENCE [LARGE SCALE GENOMIC DNA]</scope>
    <source>
        <strain evidence="7 8">DSM 15707</strain>
    </source>
</reference>
<evidence type="ECO:0000313" key="8">
    <source>
        <dbReference type="Proteomes" id="UP000051697"/>
    </source>
</evidence>
<dbReference type="AlphaFoldDB" id="A0A0R1RL87"/>
<name>A0A0R1RL87_9LACO</name>
<dbReference type="GO" id="GO:0008156">
    <property type="term" value="P:negative regulation of DNA replication"/>
    <property type="evidence" value="ECO:0007669"/>
    <property type="project" value="UniProtKB-KW"/>
</dbReference>
<keyword evidence="5" id="KW-0236">DNA replication inhibitor</keyword>
<dbReference type="InterPro" id="IPR010377">
    <property type="entry name" value="YabA"/>
</dbReference>
<gene>
    <name evidence="7" type="ORF">FC70_GL000278</name>
</gene>
<keyword evidence="1" id="KW-0963">Cytoplasm</keyword>
<keyword evidence="3" id="KW-0479">Metal-binding</keyword>
<dbReference type="RefSeq" id="WP_057889234.1">
    <property type="nucleotide sequence ID" value="NZ_AZFE01000003.1"/>
</dbReference>
<comment type="caution">
    <text evidence="7">The sequence shown here is derived from an EMBL/GenBank/DDBJ whole genome shotgun (WGS) entry which is preliminary data.</text>
</comment>
<dbReference type="PATRIC" id="fig|1423778.4.peg.297"/>